<reference evidence="4 5" key="1">
    <citation type="journal article" date="2018" name="Biotechnol. Biofuels">
        <title>Integrative visual omics of the white-rot fungus Polyporus brumalis exposes the biotechnological potential of its oxidative enzymes for delignifying raw plant biomass.</title>
        <authorList>
            <person name="Miyauchi S."/>
            <person name="Rancon A."/>
            <person name="Drula E."/>
            <person name="Hage H."/>
            <person name="Chaduli D."/>
            <person name="Favel A."/>
            <person name="Grisel S."/>
            <person name="Henrissat B."/>
            <person name="Herpoel-Gimbert I."/>
            <person name="Ruiz-Duenas F.J."/>
            <person name="Chevret D."/>
            <person name="Hainaut M."/>
            <person name="Lin J."/>
            <person name="Wang M."/>
            <person name="Pangilinan J."/>
            <person name="Lipzen A."/>
            <person name="Lesage-Meessen L."/>
            <person name="Navarro D."/>
            <person name="Riley R."/>
            <person name="Grigoriev I.V."/>
            <person name="Zhou S."/>
            <person name="Raouche S."/>
            <person name="Rosso M.N."/>
        </authorList>
    </citation>
    <scope>NUCLEOTIDE SEQUENCE [LARGE SCALE GENOMIC DNA]</scope>
    <source>
        <strain evidence="4 5">BRFM 1820</strain>
    </source>
</reference>
<keyword evidence="2" id="KW-1133">Transmembrane helix</keyword>
<sequence>MSANDDFWQYVFQDPEFVGSFVTYNVSLVAAACLLYYDYFLTFADEVRVVWKAPWSLATVLFLLIRYGFIVDVTLVLLYNVRISSTSGPDVTPQSCRAMYMAATSLQLVNFSMVSLFVAVRIMSLWSRNFYLGTFLFLLGVANPSSLTQSLGFGFSWITAPWPMPACVGSVAETNVLWEIIDLDLPIASSAISIGYEVLCLALTVAKTVGNYREQRKIGMRTPLSELLLRDGSMYFFVMFALALFDIVAATVPTSNLPNDINSTLSRVLTPILTTRFISHLRTMDDPDGTRDEKLVSMVNFATSQCPPVRGRFVGSLGGDLDFGPNGFETDDGASSAQAHHDTRADGSDDSTAILEESRVRSSRTGST</sequence>
<evidence type="ECO:0000259" key="3">
    <source>
        <dbReference type="Pfam" id="PF20151"/>
    </source>
</evidence>
<gene>
    <name evidence="4" type="ORF">OH76DRAFT_1027087</name>
</gene>
<organism evidence="4 5">
    <name type="scientific">Lentinus brumalis</name>
    <dbReference type="NCBI Taxonomy" id="2498619"/>
    <lineage>
        <taxon>Eukaryota</taxon>
        <taxon>Fungi</taxon>
        <taxon>Dikarya</taxon>
        <taxon>Basidiomycota</taxon>
        <taxon>Agaricomycotina</taxon>
        <taxon>Agaricomycetes</taxon>
        <taxon>Polyporales</taxon>
        <taxon>Polyporaceae</taxon>
        <taxon>Lentinus</taxon>
    </lineage>
</organism>
<evidence type="ECO:0000313" key="5">
    <source>
        <dbReference type="Proteomes" id="UP000256964"/>
    </source>
</evidence>
<evidence type="ECO:0000256" key="1">
    <source>
        <dbReference type="SAM" id="MobiDB-lite"/>
    </source>
</evidence>
<evidence type="ECO:0000313" key="4">
    <source>
        <dbReference type="EMBL" id="RDX45059.1"/>
    </source>
</evidence>
<feature type="domain" description="DUF6533" evidence="3">
    <location>
        <begin position="28"/>
        <end position="70"/>
    </location>
</feature>
<keyword evidence="2" id="KW-0812">Transmembrane</keyword>
<keyword evidence="2" id="KW-0472">Membrane</keyword>
<feature type="transmembrane region" description="Helical" evidence="2">
    <location>
        <begin position="130"/>
        <end position="147"/>
    </location>
</feature>
<feature type="transmembrane region" description="Helical" evidence="2">
    <location>
        <begin position="99"/>
        <end position="118"/>
    </location>
</feature>
<feature type="transmembrane region" description="Helical" evidence="2">
    <location>
        <begin position="17"/>
        <end position="37"/>
    </location>
</feature>
<dbReference type="STRING" id="139420.A0A371CXS7"/>
<feature type="transmembrane region" description="Helical" evidence="2">
    <location>
        <begin position="227"/>
        <end position="252"/>
    </location>
</feature>
<proteinExistence type="predicted"/>
<dbReference type="AlphaFoldDB" id="A0A371CXS7"/>
<feature type="transmembrane region" description="Helical" evidence="2">
    <location>
        <begin position="187"/>
        <end position="206"/>
    </location>
</feature>
<evidence type="ECO:0000256" key="2">
    <source>
        <dbReference type="SAM" id="Phobius"/>
    </source>
</evidence>
<dbReference type="Proteomes" id="UP000256964">
    <property type="component" value="Unassembled WGS sequence"/>
</dbReference>
<name>A0A371CXS7_9APHY</name>
<dbReference type="Pfam" id="PF20151">
    <property type="entry name" value="DUF6533"/>
    <property type="match status" value="1"/>
</dbReference>
<dbReference type="OrthoDB" id="2750812at2759"/>
<feature type="transmembrane region" description="Helical" evidence="2">
    <location>
        <begin position="57"/>
        <end position="79"/>
    </location>
</feature>
<dbReference type="EMBL" id="KZ857442">
    <property type="protein sequence ID" value="RDX45059.1"/>
    <property type="molecule type" value="Genomic_DNA"/>
</dbReference>
<keyword evidence="5" id="KW-1185">Reference proteome</keyword>
<protein>
    <recommendedName>
        <fullName evidence="3">DUF6533 domain-containing protein</fullName>
    </recommendedName>
</protein>
<dbReference type="InterPro" id="IPR045340">
    <property type="entry name" value="DUF6533"/>
</dbReference>
<accession>A0A371CXS7</accession>
<feature type="region of interest" description="Disordered" evidence="1">
    <location>
        <begin position="325"/>
        <end position="368"/>
    </location>
</feature>